<dbReference type="SMART" id="SM00220">
    <property type="entry name" value="S_TKc"/>
    <property type="match status" value="1"/>
</dbReference>
<dbReference type="STRING" id="29172.A0A0D8Y7K6"/>
<dbReference type="Pfam" id="PF07714">
    <property type="entry name" value="PK_Tyr_Ser-Thr"/>
    <property type="match status" value="1"/>
</dbReference>
<dbReference type="Gene3D" id="1.10.510.10">
    <property type="entry name" value="Transferase(Phosphotransferase) domain 1"/>
    <property type="match status" value="1"/>
</dbReference>
<dbReference type="AlphaFoldDB" id="A0A0D8Y7K6"/>
<dbReference type="EMBL" id="KN716202">
    <property type="protein sequence ID" value="KJH50586.1"/>
    <property type="molecule type" value="Genomic_DNA"/>
</dbReference>
<evidence type="ECO:0000256" key="2">
    <source>
        <dbReference type="ARBA" id="ARBA00022527"/>
    </source>
</evidence>
<dbReference type="GO" id="GO:0005524">
    <property type="term" value="F:ATP binding"/>
    <property type="evidence" value="ECO:0007669"/>
    <property type="project" value="UniProtKB-UniRule"/>
</dbReference>
<dbReference type="InterPro" id="IPR011009">
    <property type="entry name" value="Kinase-like_dom_sf"/>
</dbReference>
<evidence type="ECO:0000256" key="3">
    <source>
        <dbReference type="ARBA" id="ARBA00022679"/>
    </source>
</evidence>
<organism evidence="10 11">
    <name type="scientific">Dictyocaulus viviparus</name>
    <name type="common">Bovine lungworm</name>
    <dbReference type="NCBI Taxonomy" id="29172"/>
    <lineage>
        <taxon>Eukaryota</taxon>
        <taxon>Metazoa</taxon>
        <taxon>Ecdysozoa</taxon>
        <taxon>Nematoda</taxon>
        <taxon>Chromadorea</taxon>
        <taxon>Rhabditida</taxon>
        <taxon>Rhabditina</taxon>
        <taxon>Rhabditomorpha</taxon>
        <taxon>Strongyloidea</taxon>
        <taxon>Metastrongylidae</taxon>
        <taxon>Dictyocaulus</taxon>
    </lineage>
</organism>
<evidence type="ECO:0000256" key="1">
    <source>
        <dbReference type="ARBA" id="ARBA00006529"/>
    </source>
</evidence>
<keyword evidence="4 7" id="KW-0547">Nucleotide-binding</keyword>
<evidence type="ECO:0000313" key="10">
    <source>
        <dbReference type="EMBL" id="KJH50586.1"/>
    </source>
</evidence>
<proteinExistence type="inferred from homology"/>
<dbReference type="InterPro" id="IPR000719">
    <property type="entry name" value="Prot_kinase_dom"/>
</dbReference>
<dbReference type="PANTHER" id="PTHR46716:SF1">
    <property type="entry name" value="MITOGEN-ACTIVATED PROTEIN KINASE KINASE KINASE 7"/>
    <property type="match status" value="1"/>
</dbReference>
<dbReference type="SUPFAM" id="SSF56112">
    <property type="entry name" value="Protein kinase-like (PK-like)"/>
    <property type="match status" value="1"/>
</dbReference>
<keyword evidence="2 8" id="KW-0723">Serine/threonine-protein kinase</keyword>
<dbReference type="GO" id="GO:0019899">
    <property type="term" value="F:enzyme binding"/>
    <property type="evidence" value="ECO:0007669"/>
    <property type="project" value="UniProtKB-ARBA"/>
</dbReference>
<gene>
    <name evidence="10" type="ORF">DICVIV_03260</name>
</gene>
<evidence type="ECO:0000256" key="6">
    <source>
        <dbReference type="ARBA" id="ARBA00022840"/>
    </source>
</evidence>
<dbReference type="GO" id="GO:0007254">
    <property type="term" value="P:JNK cascade"/>
    <property type="evidence" value="ECO:0007669"/>
    <property type="project" value="TreeGrafter"/>
</dbReference>
<dbReference type="PANTHER" id="PTHR46716">
    <property type="entry name" value="MITOGEN-ACTIVATED PROTEIN KINASE KINASE KINASE 7"/>
    <property type="match status" value="1"/>
</dbReference>
<dbReference type="InterPro" id="IPR008271">
    <property type="entry name" value="Ser/Thr_kinase_AS"/>
</dbReference>
<evidence type="ECO:0000256" key="7">
    <source>
        <dbReference type="PROSITE-ProRule" id="PRU10141"/>
    </source>
</evidence>
<reference evidence="11" key="2">
    <citation type="journal article" date="2016" name="Sci. Rep.">
        <title>Dictyocaulus viviparus genome, variome and transcriptome elucidate lungworm biology and support future intervention.</title>
        <authorList>
            <person name="McNulty S.N."/>
            <person name="Strube C."/>
            <person name="Rosa B.A."/>
            <person name="Martin J.C."/>
            <person name="Tyagi R."/>
            <person name="Choi Y.J."/>
            <person name="Wang Q."/>
            <person name="Hallsworth Pepin K."/>
            <person name="Zhang X."/>
            <person name="Ozersky P."/>
            <person name="Wilson R.K."/>
            <person name="Sternberg P.W."/>
            <person name="Gasser R.B."/>
            <person name="Mitreva M."/>
        </authorList>
    </citation>
    <scope>NUCLEOTIDE SEQUENCE [LARGE SCALE GENOMIC DNA]</scope>
    <source>
        <strain evidence="11">HannoverDv2000</strain>
    </source>
</reference>
<evidence type="ECO:0000259" key="9">
    <source>
        <dbReference type="PROSITE" id="PS50011"/>
    </source>
</evidence>
<keyword evidence="11" id="KW-1185">Reference proteome</keyword>
<reference evidence="10 11" key="1">
    <citation type="submission" date="2013-11" db="EMBL/GenBank/DDBJ databases">
        <title>Draft genome of the bovine lungworm Dictyocaulus viviparus.</title>
        <authorList>
            <person name="Mitreva M."/>
        </authorList>
    </citation>
    <scope>NUCLEOTIDE SEQUENCE [LARGE SCALE GENOMIC DNA]</scope>
    <source>
        <strain evidence="10 11">HannoverDv2000</strain>
    </source>
</reference>
<dbReference type="InterPro" id="IPR001245">
    <property type="entry name" value="Ser-Thr/Tyr_kinase_cat_dom"/>
</dbReference>
<dbReference type="PIRSF" id="PIRSF000654">
    <property type="entry name" value="Integrin-linked_kinase"/>
    <property type="match status" value="1"/>
</dbReference>
<keyword evidence="6 7" id="KW-0067">ATP-binding</keyword>
<protein>
    <recommendedName>
        <fullName evidence="9">Protein kinase domain-containing protein</fullName>
    </recommendedName>
</protein>
<dbReference type="OrthoDB" id="10013149at2759"/>
<dbReference type="GO" id="GO:0006955">
    <property type="term" value="P:immune response"/>
    <property type="evidence" value="ECO:0007669"/>
    <property type="project" value="TreeGrafter"/>
</dbReference>
<dbReference type="GO" id="GO:0043123">
    <property type="term" value="P:positive regulation of canonical NF-kappaB signal transduction"/>
    <property type="evidence" value="ECO:0007669"/>
    <property type="project" value="TreeGrafter"/>
</dbReference>
<dbReference type="GO" id="GO:0006950">
    <property type="term" value="P:response to stress"/>
    <property type="evidence" value="ECO:0007669"/>
    <property type="project" value="UniProtKB-ARBA"/>
</dbReference>
<dbReference type="PROSITE" id="PS00108">
    <property type="entry name" value="PROTEIN_KINASE_ST"/>
    <property type="match status" value="1"/>
</dbReference>
<dbReference type="InterPro" id="IPR017441">
    <property type="entry name" value="Protein_kinase_ATP_BS"/>
</dbReference>
<evidence type="ECO:0000256" key="8">
    <source>
        <dbReference type="RuleBase" id="RU000304"/>
    </source>
</evidence>
<dbReference type="PROSITE" id="PS00107">
    <property type="entry name" value="PROTEIN_KINASE_ATP"/>
    <property type="match status" value="1"/>
</dbReference>
<accession>A0A0D8Y7K6</accession>
<feature type="domain" description="Protein kinase" evidence="9">
    <location>
        <begin position="34"/>
        <end position="229"/>
    </location>
</feature>
<evidence type="ECO:0000256" key="4">
    <source>
        <dbReference type="ARBA" id="ARBA00022741"/>
    </source>
</evidence>
<sequence>MSITSESSPGVHEENDNLCPTADVPKLHTSQIDDFGQAKIGEGTYGYVIRCRFRRTKKSPWENIAIKYATDPSHRENLIKEAKIVFTHIRHTNCIRIIGLYECPVNGIGVVMELMECNLSHLLAKRTIDYKIDHAISWLYQLSDAMNYFHSKNYIHGDLKLQNLLLCKNYHVLKVGDFGTFTTQHSSVATNRGTTITMAPELIKDSRNYTTKCDIYSFGIIMWQIIARR</sequence>
<keyword evidence="5" id="KW-0418">Kinase</keyword>
<dbReference type="Proteomes" id="UP000053766">
    <property type="component" value="Unassembled WGS sequence"/>
</dbReference>
<dbReference type="GO" id="GO:0004709">
    <property type="term" value="F:MAP kinase kinase kinase activity"/>
    <property type="evidence" value="ECO:0007669"/>
    <property type="project" value="TreeGrafter"/>
</dbReference>
<comment type="similarity">
    <text evidence="1">Belongs to the protein kinase superfamily. STE Ser/Thr protein kinase family. MAP kinase kinase kinase subfamily.</text>
</comment>
<name>A0A0D8Y7K6_DICVI</name>
<feature type="binding site" evidence="7">
    <location>
        <position position="67"/>
    </location>
    <ligand>
        <name>ATP</name>
        <dbReference type="ChEBI" id="CHEBI:30616"/>
    </ligand>
</feature>
<dbReference type="PROSITE" id="PS50011">
    <property type="entry name" value="PROTEIN_KINASE_DOM"/>
    <property type="match status" value="1"/>
</dbReference>
<evidence type="ECO:0000313" key="11">
    <source>
        <dbReference type="Proteomes" id="UP000053766"/>
    </source>
</evidence>
<keyword evidence="3" id="KW-0808">Transferase</keyword>
<evidence type="ECO:0000256" key="5">
    <source>
        <dbReference type="ARBA" id="ARBA00022777"/>
    </source>
</evidence>